<evidence type="ECO:0000256" key="5">
    <source>
        <dbReference type="ARBA" id="ARBA00022946"/>
    </source>
</evidence>
<keyword evidence="8 11" id="KW-0472">Membrane</keyword>
<evidence type="ECO:0000313" key="13">
    <source>
        <dbReference type="EMBL" id="KAL1117203.1"/>
    </source>
</evidence>
<feature type="transmembrane region" description="Helical" evidence="11">
    <location>
        <begin position="134"/>
        <end position="153"/>
    </location>
</feature>
<comment type="caution">
    <text evidence="13">The sequence shown here is derived from an EMBL/GenBank/DDBJ whole genome shotgun (WGS) entry which is preliminary data.</text>
</comment>
<dbReference type="PANTHER" id="PTHR12428:SF66">
    <property type="entry name" value="MITOCHONDRIAL INNER MEMBRANE PROTEIN OXA1L"/>
    <property type="match status" value="1"/>
</dbReference>
<dbReference type="NCBIfam" id="TIGR03592">
    <property type="entry name" value="yidC_oxa1_cterm"/>
    <property type="match status" value="1"/>
</dbReference>
<evidence type="ECO:0000256" key="2">
    <source>
        <dbReference type="ARBA" id="ARBA00009877"/>
    </source>
</evidence>
<dbReference type="EMBL" id="JBFDAA010000016">
    <property type="protein sequence ID" value="KAL1117203.1"/>
    <property type="molecule type" value="Genomic_DNA"/>
</dbReference>
<comment type="subcellular location">
    <subcellularLocation>
        <location evidence="9">Membrane</location>
        <topology evidence="9">Multi-pass membrane protein</topology>
    </subcellularLocation>
    <subcellularLocation>
        <location evidence="1">Mitochondrion inner membrane</location>
        <topology evidence="1">Multi-pass membrane protein</topology>
    </subcellularLocation>
</comment>
<comment type="similarity">
    <text evidence="2 9">Belongs to the OXA1/ALB3/YidC family.</text>
</comment>
<sequence>MEFLHVSCSLPWWTSIVVGTIVVRCLMFPLVIISQRNAAKMNNNLPGMQKIQLKMTEARERGDRLNAARHAQELMQFMKEKNLNPLKNMIVPFAQAPLFISFFVGLRGMSNLPIDSMHTGGMLWFVDLTVPDQFYLLPLITSATLALTIEVGTDAARLNSANMGMMKYFLRAMPFFIFPFTINFSNAILVYWVSSNFISLMQVMFLRLPKVREYFKIEKMIVHEKTNLPIRDKGFVRGVSESWTNMKLTRELEERQRIDEMNFMRAGRGAVKKTFKYNPTQPPPTTIQAKKRDA</sequence>
<keyword evidence="5" id="KW-0809">Transit peptide</keyword>
<proteinExistence type="inferred from homology"/>
<evidence type="ECO:0000259" key="12">
    <source>
        <dbReference type="Pfam" id="PF02096"/>
    </source>
</evidence>
<reference evidence="13 14" key="1">
    <citation type="submission" date="2024-07" db="EMBL/GenBank/DDBJ databases">
        <title>Chromosome-level genome assembly of the water stick insect Ranatra chinensis (Heteroptera: Nepidae).</title>
        <authorList>
            <person name="Liu X."/>
        </authorList>
    </citation>
    <scope>NUCLEOTIDE SEQUENCE [LARGE SCALE GENOMIC DNA]</scope>
    <source>
        <strain evidence="13">Cailab_2021Rc</strain>
        <tissue evidence="13">Muscle</tissue>
    </source>
</reference>
<feature type="region of interest" description="Disordered" evidence="10">
    <location>
        <begin position="274"/>
        <end position="294"/>
    </location>
</feature>
<dbReference type="Proteomes" id="UP001558652">
    <property type="component" value="Unassembled WGS sequence"/>
</dbReference>
<evidence type="ECO:0000256" key="6">
    <source>
        <dbReference type="ARBA" id="ARBA00022989"/>
    </source>
</evidence>
<evidence type="ECO:0000256" key="11">
    <source>
        <dbReference type="SAM" id="Phobius"/>
    </source>
</evidence>
<evidence type="ECO:0000256" key="3">
    <source>
        <dbReference type="ARBA" id="ARBA00022692"/>
    </source>
</evidence>
<name>A0ABD0Y1F5_9HEMI</name>
<keyword evidence="7" id="KW-0496">Mitochondrion</keyword>
<keyword evidence="4" id="KW-0999">Mitochondrion inner membrane</keyword>
<gene>
    <name evidence="13" type="ORF">AAG570_004530</name>
</gene>
<evidence type="ECO:0000256" key="10">
    <source>
        <dbReference type="SAM" id="MobiDB-lite"/>
    </source>
</evidence>
<organism evidence="13 14">
    <name type="scientific">Ranatra chinensis</name>
    <dbReference type="NCBI Taxonomy" id="642074"/>
    <lineage>
        <taxon>Eukaryota</taxon>
        <taxon>Metazoa</taxon>
        <taxon>Ecdysozoa</taxon>
        <taxon>Arthropoda</taxon>
        <taxon>Hexapoda</taxon>
        <taxon>Insecta</taxon>
        <taxon>Pterygota</taxon>
        <taxon>Neoptera</taxon>
        <taxon>Paraneoptera</taxon>
        <taxon>Hemiptera</taxon>
        <taxon>Heteroptera</taxon>
        <taxon>Panheteroptera</taxon>
        <taxon>Nepomorpha</taxon>
        <taxon>Nepidae</taxon>
        <taxon>Ranatrinae</taxon>
        <taxon>Ranatra</taxon>
    </lineage>
</organism>
<protein>
    <recommendedName>
        <fullName evidence="12">Membrane insertase YidC/Oxa/ALB C-terminal domain-containing protein</fullName>
    </recommendedName>
</protein>
<feature type="transmembrane region" description="Helical" evidence="11">
    <location>
        <begin position="89"/>
        <end position="114"/>
    </location>
</feature>
<keyword evidence="3 9" id="KW-0812">Transmembrane</keyword>
<feature type="transmembrane region" description="Helical" evidence="11">
    <location>
        <begin position="12"/>
        <end position="33"/>
    </location>
</feature>
<evidence type="ECO:0000256" key="1">
    <source>
        <dbReference type="ARBA" id="ARBA00004448"/>
    </source>
</evidence>
<dbReference type="InterPro" id="IPR028055">
    <property type="entry name" value="YidC/Oxa/ALB_C"/>
</dbReference>
<accession>A0ABD0Y1F5</accession>
<dbReference type="CDD" id="cd20069">
    <property type="entry name" value="5TM_Oxa1-like"/>
    <property type="match status" value="1"/>
</dbReference>
<dbReference type="InterPro" id="IPR001708">
    <property type="entry name" value="YidC/ALB3/OXA1/COX18"/>
</dbReference>
<evidence type="ECO:0000313" key="14">
    <source>
        <dbReference type="Proteomes" id="UP001558652"/>
    </source>
</evidence>
<feature type="domain" description="Membrane insertase YidC/Oxa/ALB C-terminal" evidence="12">
    <location>
        <begin position="12"/>
        <end position="206"/>
    </location>
</feature>
<evidence type="ECO:0000256" key="4">
    <source>
        <dbReference type="ARBA" id="ARBA00022792"/>
    </source>
</evidence>
<keyword evidence="6 11" id="KW-1133">Transmembrane helix</keyword>
<evidence type="ECO:0000256" key="8">
    <source>
        <dbReference type="ARBA" id="ARBA00023136"/>
    </source>
</evidence>
<dbReference type="AlphaFoldDB" id="A0ABD0Y1F5"/>
<evidence type="ECO:0000256" key="7">
    <source>
        <dbReference type="ARBA" id="ARBA00023128"/>
    </source>
</evidence>
<keyword evidence="14" id="KW-1185">Reference proteome</keyword>
<dbReference type="PANTHER" id="PTHR12428">
    <property type="entry name" value="OXA1"/>
    <property type="match status" value="1"/>
</dbReference>
<dbReference type="Pfam" id="PF02096">
    <property type="entry name" value="60KD_IMP"/>
    <property type="match status" value="1"/>
</dbReference>
<evidence type="ECO:0000256" key="9">
    <source>
        <dbReference type="RuleBase" id="RU003945"/>
    </source>
</evidence>
<dbReference type="GO" id="GO:0005743">
    <property type="term" value="C:mitochondrial inner membrane"/>
    <property type="evidence" value="ECO:0007669"/>
    <property type="project" value="UniProtKB-SubCell"/>
</dbReference>